<keyword evidence="4" id="KW-1185">Reference proteome</keyword>
<feature type="transmembrane region" description="Helical" evidence="1">
    <location>
        <begin position="259"/>
        <end position="282"/>
    </location>
</feature>
<keyword evidence="1" id="KW-0812">Transmembrane</keyword>
<dbReference type="OrthoDB" id="8168962at2"/>
<dbReference type="Proteomes" id="UP000241229">
    <property type="component" value="Unassembled WGS sequence"/>
</dbReference>
<feature type="transmembrane region" description="Helical" evidence="1">
    <location>
        <begin position="302"/>
        <end position="325"/>
    </location>
</feature>
<feature type="transmembrane region" description="Helical" evidence="1">
    <location>
        <begin position="337"/>
        <end position="355"/>
    </location>
</feature>
<protein>
    <recommendedName>
        <fullName evidence="5">Fenitrothion hydrolase</fullName>
    </recommendedName>
</protein>
<feature type="transmembrane region" description="Helical" evidence="1">
    <location>
        <begin position="108"/>
        <end position="132"/>
    </location>
</feature>
<organism evidence="3 4">
    <name type="scientific">Kumtagia ephedrae</name>
    <dbReference type="NCBI Taxonomy" id="2116701"/>
    <lineage>
        <taxon>Bacteria</taxon>
        <taxon>Pseudomonadati</taxon>
        <taxon>Pseudomonadota</taxon>
        <taxon>Alphaproteobacteria</taxon>
        <taxon>Hyphomicrobiales</taxon>
        <taxon>Phyllobacteriaceae</taxon>
        <taxon>Kumtagia</taxon>
    </lineage>
</organism>
<feature type="transmembrane region" description="Helical" evidence="1">
    <location>
        <begin position="407"/>
        <end position="427"/>
    </location>
</feature>
<evidence type="ECO:0000313" key="3">
    <source>
        <dbReference type="EMBL" id="PSJ59202.1"/>
    </source>
</evidence>
<feature type="transmembrane region" description="Helical" evidence="1">
    <location>
        <begin position="75"/>
        <end position="96"/>
    </location>
</feature>
<keyword evidence="1" id="KW-0472">Membrane</keyword>
<feature type="transmembrane region" description="Helical" evidence="1">
    <location>
        <begin position="35"/>
        <end position="54"/>
    </location>
</feature>
<feature type="transmembrane region" description="Helical" evidence="1">
    <location>
        <begin position="439"/>
        <end position="456"/>
    </location>
</feature>
<feature type="chain" id="PRO_5015119785" description="Fenitrothion hydrolase" evidence="2">
    <location>
        <begin position="20"/>
        <end position="462"/>
    </location>
</feature>
<evidence type="ECO:0000313" key="4">
    <source>
        <dbReference type="Proteomes" id="UP000241229"/>
    </source>
</evidence>
<gene>
    <name evidence="3" type="ORF">C7I84_14005</name>
</gene>
<feature type="transmembrane region" description="Helical" evidence="1">
    <location>
        <begin position="182"/>
        <end position="202"/>
    </location>
</feature>
<keyword evidence="1" id="KW-1133">Transmembrane helix</keyword>
<proteinExistence type="predicted"/>
<comment type="caution">
    <text evidence="3">The sequence shown here is derived from an EMBL/GenBank/DDBJ whole genome shotgun (WGS) entry which is preliminary data.</text>
</comment>
<accession>A0A2P7S9N6</accession>
<feature type="transmembrane region" description="Helical" evidence="1">
    <location>
        <begin position="156"/>
        <end position="176"/>
    </location>
</feature>
<keyword evidence="2" id="KW-0732">Signal</keyword>
<name>A0A2P7S9N6_9HYPH</name>
<reference evidence="3 4" key="1">
    <citation type="submission" date="2018-03" db="EMBL/GenBank/DDBJ databases">
        <title>The draft genome of Mesorhizobium sp. 6GN-30.</title>
        <authorList>
            <person name="Liu L."/>
            <person name="Li L."/>
            <person name="Wang T."/>
            <person name="Zhang X."/>
            <person name="Liang L."/>
        </authorList>
    </citation>
    <scope>NUCLEOTIDE SEQUENCE [LARGE SCALE GENOMIC DNA]</scope>
    <source>
        <strain evidence="3 4">6GN30</strain>
    </source>
</reference>
<feature type="transmembrane region" description="Helical" evidence="1">
    <location>
        <begin position="375"/>
        <end position="395"/>
    </location>
</feature>
<evidence type="ECO:0000256" key="1">
    <source>
        <dbReference type="SAM" id="Phobius"/>
    </source>
</evidence>
<dbReference type="EMBL" id="PXYK01000012">
    <property type="protein sequence ID" value="PSJ59202.1"/>
    <property type="molecule type" value="Genomic_DNA"/>
</dbReference>
<evidence type="ECO:0008006" key="5">
    <source>
        <dbReference type="Google" id="ProtNLM"/>
    </source>
</evidence>
<evidence type="ECO:0000256" key="2">
    <source>
        <dbReference type="SAM" id="SignalP"/>
    </source>
</evidence>
<feature type="signal peptide" evidence="2">
    <location>
        <begin position="1"/>
        <end position="19"/>
    </location>
</feature>
<sequence>MRLSLSLLALLLTPVPAFAHASERGYVLLLPTGYYLVSGAIAVAASFVALLAVPRRPLEKLAAWRLPLVSIPEGLRSWTGLASFLVLAALIAAGTFGSRDPLSNPLPLVVWTLLWVGLTLVQGFFGNLWHWLDPWYAPVRLARAVLPAPRAYPERLGYWPALMLFGGFAWFELIDVAPDDPFRLAIAAGGYWLLTFSAMLVFGHDAWSRQGEFLSVFFRLVSRLGILDAPRIPNGRRLNICLPAAKLWRESPLPLSGTLLLLAVLASVSFDGLSKTFLWLGANGINPLEFPGRSAMQGINGAGLLMTFAALSALFLICVAIGRWLDGKGRSAEAAGLLVWSIVPIALAYHFSHYLTALLVNGQYALVALSDPFGLGWNLFGTAYWPVSAGVVMGYEQARLVWNLQAFAIIGGHVLAVALAHGLAWRLSGGSGRAGLSQVPLTLLMIGYTVFGLWLLSTPTAG</sequence>
<dbReference type="AlphaFoldDB" id="A0A2P7S9N6"/>